<name>A0A1E3UHS3_9FIRM</name>
<proteinExistence type="predicted"/>
<evidence type="ECO:0000313" key="4">
    <source>
        <dbReference type="Proteomes" id="UP000094271"/>
    </source>
</evidence>
<dbReference type="PROSITE" id="PS51186">
    <property type="entry name" value="GNAT"/>
    <property type="match status" value="1"/>
</dbReference>
<dbReference type="CDD" id="cd04301">
    <property type="entry name" value="NAT_SF"/>
    <property type="match status" value="1"/>
</dbReference>
<dbReference type="Proteomes" id="UP000094271">
    <property type="component" value="Unassembled WGS sequence"/>
</dbReference>
<evidence type="ECO:0000313" key="3">
    <source>
        <dbReference type="EMBL" id="ODR54861.1"/>
    </source>
</evidence>
<keyword evidence="5" id="KW-1185">Reference proteome</keyword>
<dbReference type="InterPro" id="IPR016181">
    <property type="entry name" value="Acyl_CoA_acyltransferase"/>
</dbReference>
<evidence type="ECO:0000259" key="1">
    <source>
        <dbReference type="PROSITE" id="PS51186"/>
    </source>
</evidence>
<dbReference type="RefSeq" id="WP_069411233.1">
    <property type="nucleotide sequence ID" value="NZ_DAWDRA010000015.1"/>
</dbReference>
<dbReference type="Gene3D" id="3.40.630.30">
    <property type="match status" value="1"/>
</dbReference>
<gene>
    <name evidence="2" type="ORF">BEI59_13660</name>
    <name evidence="3" type="ORF">BEI63_15890</name>
</gene>
<dbReference type="PANTHER" id="PTHR43617">
    <property type="entry name" value="L-AMINO ACID N-ACETYLTRANSFERASE"/>
    <property type="match status" value="1"/>
</dbReference>
<protein>
    <submittedName>
        <fullName evidence="2">Spermidine acetyltransferase</fullName>
    </submittedName>
</protein>
<evidence type="ECO:0000313" key="5">
    <source>
        <dbReference type="Proteomes" id="UP000094869"/>
    </source>
</evidence>
<comment type="caution">
    <text evidence="2">The sequence shown here is derived from an EMBL/GenBank/DDBJ whole genome shotgun (WGS) entry which is preliminary data.</text>
</comment>
<dbReference type="OrthoDB" id="9127144at2"/>
<reference evidence="2 4" key="2">
    <citation type="submission" date="2016-08" db="EMBL/GenBank/DDBJ databases">
        <authorList>
            <person name="Seilhamer J.J."/>
        </authorList>
    </citation>
    <scope>NUCLEOTIDE SEQUENCE [LARGE SCALE GENOMIC DNA]</scope>
    <source>
        <strain evidence="2 4">NML150140-1</strain>
    </source>
</reference>
<dbReference type="AlphaFoldDB" id="A0A1E3UHS3"/>
<dbReference type="InterPro" id="IPR000182">
    <property type="entry name" value="GNAT_dom"/>
</dbReference>
<dbReference type="InterPro" id="IPR027455">
    <property type="entry name" value="Sper_AcTfrase_N"/>
</dbReference>
<feature type="domain" description="N-acetyltransferase" evidence="1">
    <location>
        <begin position="3"/>
        <end position="150"/>
    </location>
</feature>
<dbReference type="EMBL" id="MEHD01000025">
    <property type="protein sequence ID" value="ODR54861.1"/>
    <property type="molecule type" value="Genomic_DNA"/>
</dbReference>
<accession>A0A1E3UHS3</accession>
<sequence length="163" mass="18766">MELHVEPINDKNRESAVQLKTGPGQEHFVEDVKQCLSEADSNPCWRPVGIYDGSTLVGFAMYGYFREYRPEGRVWLDRLLIDRHFQGNGYGTEALRMLLGRLSGEYGCSRIYLSIIEENETAAKLYEKFGFRFNGERDINDEKVMVLELPAGITLSSSWRKFE</sequence>
<dbReference type="EMBL" id="MEHA01000009">
    <property type="protein sequence ID" value="ODR51455.1"/>
    <property type="molecule type" value="Genomic_DNA"/>
</dbReference>
<dbReference type="Proteomes" id="UP000094869">
    <property type="component" value="Unassembled WGS sequence"/>
</dbReference>
<dbReference type="Gene3D" id="1.10.287.900">
    <property type="entry name" value="The crystal structure of the spermine/spermidine acetyltransferase from enterococcus faecali"/>
    <property type="match status" value="1"/>
</dbReference>
<dbReference type="Pfam" id="PF00583">
    <property type="entry name" value="Acetyltransf_1"/>
    <property type="match status" value="1"/>
</dbReference>
<dbReference type="InterPro" id="IPR050276">
    <property type="entry name" value="MshD_Acetyltransferase"/>
</dbReference>
<evidence type="ECO:0000313" key="2">
    <source>
        <dbReference type="EMBL" id="ODR51455.1"/>
    </source>
</evidence>
<dbReference type="GO" id="GO:0016747">
    <property type="term" value="F:acyltransferase activity, transferring groups other than amino-acyl groups"/>
    <property type="evidence" value="ECO:0007669"/>
    <property type="project" value="InterPro"/>
</dbReference>
<dbReference type="SUPFAM" id="SSF55729">
    <property type="entry name" value="Acyl-CoA N-acyltransferases (Nat)"/>
    <property type="match status" value="1"/>
</dbReference>
<organism evidence="2 4">
    <name type="scientific">Eisenbergiella tayi</name>
    <dbReference type="NCBI Taxonomy" id="1432052"/>
    <lineage>
        <taxon>Bacteria</taxon>
        <taxon>Bacillati</taxon>
        <taxon>Bacillota</taxon>
        <taxon>Clostridia</taxon>
        <taxon>Lachnospirales</taxon>
        <taxon>Lachnospiraceae</taxon>
        <taxon>Eisenbergiella</taxon>
    </lineage>
</organism>
<reference evidence="3 5" key="1">
    <citation type="submission" date="2016-08" db="EMBL/GenBank/DDBJ databases">
        <title>Characterization of Isolates of Eisenbergiella tayi Derived from Blood Cultures, Using Whole Genome Sequencing.</title>
        <authorList>
            <person name="Bernier A.-M."/>
            <person name="Burdz T."/>
            <person name="Wiebe D."/>
            <person name="Bernard K."/>
        </authorList>
    </citation>
    <scope>NUCLEOTIDE SEQUENCE [LARGE SCALE GENOMIC DNA]</scope>
    <source>
        <strain evidence="3 5">NML120146</strain>
    </source>
</reference>
<keyword evidence="2" id="KW-0808">Transferase</keyword>